<feature type="signal peptide" evidence="1">
    <location>
        <begin position="1"/>
        <end position="21"/>
    </location>
</feature>
<keyword evidence="1" id="KW-0732">Signal</keyword>
<evidence type="ECO:0008006" key="4">
    <source>
        <dbReference type="Google" id="ProtNLM"/>
    </source>
</evidence>
<dbReference type="EMBL" id="CP041742">
    <property type="protein sequence ID" value="QDQ72625.1"/>
    <property type="molecule type" value="Genomic_DNA"/>
</dbReference>
<evidence type="ECO:0000256" key="1">
    <source>
        <dbReference type="SAM" id="SignalP"/>
    </source>
</evidence>
<evidence type="ECO:0000313" key="2">
    <source>
        <dbReference type="EMBL" id="QDQ72625.1"/>
    </source>
</evidence>
<dbReference type="Proteomes" id="UP000315891">
    <property type="component" value="Chromosome"/>
</dbReference>
<name>A0A516V285_9GAMM</name>
<dbReference type="RefSeq" id="WP_143878140.1">
    <property type="nucleotide sequence ID" value="NZ_BAABLZ010000002.1"/>
</dbReference>
<proteinExistence type="predicted"/>
<organism evidence="2 3">
    <name type="scientific">Pseudoluteimonas lycopersici</name>
    <dbReference type="NCBI Taxonomy" id="1324796"/>
    <lineage>
        <taxon>Bacteria</taxon>
        <taxon>Pseudomonadati</taxon>
        <taxon>Pseudomonadota</taxon>
        <taxon>Gammaproteobacteria</taxon>
        <taxon>Lysobacterales</taxon>
        <taxon>Lysobacteraceae</taxon>
        <taxon>Pseudoluteimonas</taxon>
    </lineage>
</organism>
<protein>
    <recommendedName>
        <fullName evidence="4">TonB C-terminal domain-containing protein</fullName>
    </recommendedName>
</protein>
<sequence>MRIASLVLLVIGSLLQSTANAQESQLPSLAQCVTDQAQVTEENCYKPPMLIVLREFTQSHLRSIDTSVHLAYDERGHITSATLNQSTNRKRLDNAIIEWAKLIKLMPGQAGEGDLPIEIGIH</sequence>
<keyword evidence="3" id="KW-1185">Reference proteome</keyword>
<evidence type="ECO:0000313" key="3">
    <source>
        <dbReference type="Proteomes" id="UP000315891"/>
    </source>
</evidence>
<gene>
    <name evidence="2" type="ORF">FNZ56_01395</name>
</gene>
<feature type="chain" id="PRO_5021883360" description="TonB C-terminal domain-containing protein" evidence="1">
    <location>
        <begin position="22"/>
        <end position="122"/>
    </location>
</feature>
<dbReference type="AlphaFoldDB" id="A0A516V285"/>
<reference evidence="2 3" key="1">
    <citation type="submission" date="2019-07" db="EMBL/GenBank/DDBJ databases">
        <title>Lysobacter weifangensis sp. nov., isolated from bensulfuron-methyl contaminated farmland soil.</title>
        <authorList>
            <person name="Zhao H."/>
        </authorList>
    </citation>
    <scope>NUCLEOTIDE SEQUENCE [LARGE SCALE GENOMIC DNA]</scope>
    <source>
        <strain evidence="2 3">CC-Bw-6</strain>
    </source>
</reference>
<accession>A0A516V285</accession>
<dbReference type="OrthoDB" id="5956010at2"/>